<evidence type="ECO:0000256" key="4">
    <source>
        <dbReference type="PIRSR" id="PIRSR000103-1"/>
    </source>
</evidence>
<comment type="similarity">
    <text evidence="1">Belongs to the HIBADH-related family.</text>
</comment>
<dbReference type="PIRSF" id="PIRSF000103">
    <property type="entry name" value="HIBADH"/>
    <property type="match status" value="1"/>
</dbReference>
<accession>A0A9C7FAR9</accession>
<dbReference type="InterPro" id="IPR006115">
    <property type="entry name" value="6PGDH_NADP-bd"/>
</dbReference>
<feature type="domain" description="6-phosphogluconate dehydrogenase NADP-binding" evidence="5">
    <location>
        <begin position="6"/>
        <end position="162"/>
    </location>
</feature>
<keyword evidence="2" id="KW-0560">Oxidoreductase</keyword>
<dbReference type="InterPro" id="IPR008927">
    <property type="entry name" value="6-PGluconate_DH-like_C_sf"/>
</dbReference>
<dbReference type="KEGG" id="pyt:PKF023_13780"/>
<dbReference type="InterPro" id="IPR036291">
    <property type="entry name" value="NAD(P)-bd_dom_sf"/>
</dbReference>
<protein>
    <submittedName>
        <fullName evidence="7">Oxidoreductase YkwC</fullName>
    </submittedName>
</protein>
<dbReference type="PROSITE" id="PS00895">
    <property type="entry name" value="3_HYDROXYISOBUT_DH"/>
    <property type="match status" value="1"/>
</dbReference>
<dbReference type="EMBL" id="AP026973">
    <property type="protein sequence ID" value="BDT77575.1"/>
    <property type="molecule type" value="Genomic_DNA"/>
</dbReference>
<evidence type="ECO:0000313" key="7">
    <source>
        <dbReference type="EMBL" id="BDT77575.1"/>
    </source>
</evidence>
<dbReference type="Gene3D" id="3.40.50.720">
    <property type="entry name" value="NAD(P)-binding Rossmann-like Domain"/>
    <property type="match status" value="1"/>
</dbReference>
<dbReference type="RefSeq" id="WP_281741970.1">
    <property type="nucleotide sequence ID" value="NZ_AP026973.1"/>
</dbReference>
<evidence type="ECO:0000259" key="5">
    <source>
        <dbReference type="Pfam" id="PF03446"/>
    </source>
</evidence>
<dbReference type="SUPFAM" id="SSF48179">
    <property type="entry name" value="6-phosphogluconate dehydrogenase C-terminal domain-like"/>
    <property type="match status" value="1"/>
</dbReference>
<keyword evidence="3" id="KW-0520">NAD</keyword>
<dbReference type="InterPro" id="IPR029154">
    <property type="entry name" value="HIBADH-like_NADP-bd"/>
</dbReference>
<feature type="domain" description="3-hydroxyisobutyrate dehydrogenase-like NAD-binding" evidence="6">
    <location>
        <begin position="167"/>
        <end position="282"/>
    </location>
</feature>
<evidence type="ECO:0000256" key="1">
    <source>
        <dbReference type="ARBA" id="ARBA00009080"/>
    </source>
</evidence>
<evidence type="ECO:0000259" key="6">
    <source>
        <dbReference type="Pfam" id="PF14833"/>
    </source>
</evidence>
<dbReference type="PANTHER" id="PTHR43060">
    <property type="entry name" value="3-HYDROXYISOBUTYRATE DEHYDROGENASE-LIKE 1, MITOCHONDRIAL-RELATED"/>
    <property type="match status" value="1"/>
</dbReference>
<proteinExistence type="inferred from homology"/>
<dbReference type="Pfam" id="PF14833">
    <property type="entry name" value="NAD_binding_11"/>
    <property type="match status" value="1"/>
</dbReference>
<dbReference type="Gene3D" id="1.10.1040.10">
    <property type="entry name" value="N-(1-d-carboxylethyl)-l-norvaline Dehydrogenase, domain 2"/>
    <property type="match status" value="1"/>
</dbReference>
<dbReference type="PANTHER" id="PTHR43060:SF15">
    <property type="entry name" value="3-HYDROXYISOBUTYRATE DEHYDROGENASE-LIKE 1, MITOCHONDRIAL-RELATED"/>
    <property type="match status" value="1"/>
</dbReference>
<dbReference type="Pfam" id="PF03446">
    <property type="entry name" value="NAD_binding_2"/>
    <property type="match status" value="1"/>
</dbReference>
<organism evidence="7">
    <name type="scientific">Polynucleobacter yangtzensis</name>
    <dbReference type="NCBI Taxonomy" id="1743159"/>
    <lineage>
        <taxon>Bacteria</taxon>
        <taxon>Pseudomonadati</taxon>
        <taxon>Pseudomonadota</taxon>
        <taxon>Betaproteobacteria</taxon>
        <taxon>Burkholderiales</taxon>
        <taxon>Burkholderiaceae</taxon>
        <taxon>Polynucleobacter</taxon>
    </lineage>
</organism>
<dbReference type="InterPro" id="IPR002204">
    <property type="entry name" value="3-OH-isobutyrate_DH-rel_CS"/>
</dbReference>
<evidence type="ECO:0000256" key="3">
    <source>
        <dbReference type="ARBA" id="ARBA00023027"/>
    </source>
</evidence>
<reference evidence="7" key="1">
    <citation type="submission" date="2022-11" db="EMBL/GenBank/DDBJ databases">
        <title>Complete Genome Sequences of three Polynucleobacter sp. Subcluster PnecC Strains KF022, KF023, and KF032 Isolated from a Shallow Eutrophic Lake in Japan.</title>
        <authorList>
            <person name="Ogata Y."/>
            <person name="Watanabe K."/>
            <person name="Takemine S."/>
            <person name="Shindo C."/>
            <person name="Kurokawa R."/>
            <person name="Suda W."/>
        </authorList>
    </citation>
    <scope>NUCLEOTIDE SEQUENCE</scope>
    <source>
        <strain evidence="7">KF023</strain>
    </source>
</reference>
<feature type="active site" evidence="4">
    <location>
        <position position="173"/>
    </location>
</feature>
<dbReference type="InterPro" id="IPR013328">
    <property type="entry name" value="6PGD_dom2"/>
</dbReference>
<gene>
    <name evidence="7" type="primary">ykwC</name>
    <name evidence="7" type="ORF">PKF023_13780</name>
</gene>
<dbReference type="AlphaFoldDB" id="A0A9C7FAR9"/>
<name>A0A9C7FAR9_9BURK</name>
<dbReference type="GO" id="GO:0016491">
    <property type="term" value="F:oxidoreductase activity"/>
    <property type="evidence" value="ECO:0007669"/>
    <property type="project" value="UniProtKB-KW"/>
</dbReference>
<dbReference type="GO" id="GO:0050661">
    <property type="term" value="F:NADP binding"/>
    <property type="evidence" value="ECO:0007669"/>
    <property type="project" value="InterPro"/>
</dbReference>
<dbReference type="InterPro" id="IPR015815">
    <property type="entry name" value="HIBADH-related"/>
</dbReference>
<dbReference type="GO" id="GO:0051287">
    <property type="term" value="F:NAD binding"/>
    <property type="evidence" value="ECO:0007669"/>
    <property type="project" value="InterPro"/>
</dbReference>
<dbReference type="Proteomes" id="UP001211097">
    <property type="component" value="Chromosome"/>
</dbReference>
<evidence type="ECO:0000256" key="2">
    <source>
        <dbReference type="ARBA" id="ARBA00023002"/>
    </source>
</evidence>
<sequence length="289" mass="30386">MSNKLKVGFIGLGIMGQSMAGHLLAAGHPLHVFNRSKAKTNDLVAKGAKWFDTIGDLAAESDVIITMVGYPSDVEQVYFGAGNILDRAKNAYLIDMTTSSPSLAKRIAEEAEKRGCHSLDAPVSGGDIGARNAKLSIMVGGKQADFDAVLPVLKIMGTNVVLQGGPGAGQHTKMCNQIVIAGTIMGVAEGLGYAKSVGLNPETVMESIGGGAASGFQLLNLGAKMIVGDYAPGFYVEHFLKDLGIALEEADKVKLELPALALAKKLYDELVAKGCSRDGTQVIYTRYIK</sequence>
<dbReference type="GO" id="GO:0016054">
    <property type="term" value="P:organic acid catabolic process"/>
    <property type="evidence" value="ECO:0007669"/>
    <property type="project" value="UniProtKB-ARBA"/>
</dbReference>
<dbReference type="SUPFAM" id="SSF51735">
    <property type="entry name" value="NAD(P)-binding Rossmann-fold domains"/>
    <property type="match status" value="1"/>
</dbReference>